<dbReference type="GO" id="GO:0005524">
    <property type="term" value="F:ATP binding"/>
    <property type="evidence" value="ECO:0007669"/>
    <property type="project" value="UniProtKB-KW"/>
</dbReference>
<dbReference type="PANTHER" id="PTHR12604:SF2">
    <property type="entry name" value="X-RAY REPAIR CROSS-COMPLEMENTING PROTEIN 6"/>
    <property type="match status" value="1"/>
</dbReference>
<keyword evidence="6" id="KW-0347">Helicase</keyword>
<dbReference type="InterPro" id="IPR003034">
    <property type="entry name" value="SAP_dom"/>
</dbReference>
<dbReference type="Gene3D" id="4.10.970.10">
    <property type="entry name" value="Ku70, bridge and pillars"/>
    <property type="match status" value="1"/>
</dbReference>
<dbReference type="AlphaFoldDB" id="A9UYE6"/>
<dbReference type="Gene3D" id="1.10.1600.10">
    <property type="match status" value="1"/>
</dbReference>
<dbReference type="SUPFAM" id="SSF68906">
    <property type="entry name" value="SAP domain"/>
    <property type="match status" value="1"/>
</dbReference>
<gene>
    <name evidence="14" type="ORF">MONBRDRAFT_32261</name>
</gene>
<dbReference type="PROSITE" id="PS50800">
    <property type="entry name" value="SAP"/>
    <property type="match status" value="1"/>
</dbReference>
<dbReference type="PANTHER" id="PTHR12604">
    <property type="entry name" value="KU AUTOANTIGEN DNA HELICASE"/>
    <property type="match status" value="1"/>
</dbReference>
<evidence type="ECO:0000256" key="6">
    <source>
        <dbReference type="ARBA" id="ARBA00022806"/>
    </source>
</evidence>
<dbReference type="InterPro" id="IPR005161">
    <property type="entry name" value="Ku_N"/>
</dbReference>
<keyword evidence="11" id="KW-0539">Nucleus</keyword>
<accession>A9UYE6</accession>
<dbReference type="STRING" id="81824.A9UYE6"/>
<dbReference type="Pfam" id="PF02735">
    <property type="entry name" value="Ku"/>
    <property type="match status" value="1"/>
</dbReference>
<dbReference type="FunFam" id="1.10.1600.10:FF:000030">
    <property type="entry name" value="Predicted protein"/>
    <property type="match status" value="1"/>
</dbReference>
<dbReference type="RefSeq" id="XP_001745479.1">
    <property type="nucleotide sequence ID" value="XM_001745427.1"/>
</dbReference>
<evidence type="ECO:0000256" key="5">
    <source>
        <dbReference type="ARBA" id="ARBA00022801"/>
    </source>
</evidence>
<dbReference type="InParanoid" id="A9UYE6"/>
<dbReference type="InterPro" id="IPR006165">
    <property type="entry name" value="Ku70"/>
</dbReference>
<dbReference type="Gene3D" id="1.10.720.30">
    <property type="entry name" value="SAP domain"/>
    <property type="match status" value="1"/>
</dbReference>
<dbReference type="InterPro" id="IPR047087">
    <property type="entry name" value="KU70_core_dom"/>
</dbReference>
<feature type="domain" description="SAP" evidence="13">
    <location>
        <begin position="1200"/>
        <end position="1234"/>
    </location>
</feature>
<evidence type="ECO:0000256" key="2">
    <source>
        <dbReference type="ARBA" id="ARBA00005240"/>
    </source>
</evidence>
<keyword evidence="3" id="KW-0547">Nucleotide-binding</keyword>
<evidence type="ECO:0000313" key="15">
    <source>
        <dbReference type="Proteomes" id="UP000001357"/>
    </source>
</evidence>
<evidence type="ECO:0000256" key="4">
    <source>
        <dbReference type="ARBA" id="ARBA00022763"/>
    </source>
</evidence>
<dbReference type="GO" id="GO:0000723">
    <property type="term" value="P:telomere maintenance"/>
    <property type="evidence" value="ECO:0000318"/>
    <property type="project" value="GO_Central"/>
</dbReference>
<comment type="subcellular location">
    <subcellularLocation>
        <location evidence="1">Nucleus</location>
    </subcellularLocation>
</comment>
<dbReference type="InterPro" id="IPR027388">
    <property type="entry name" value="Ku70_bridge/pillars_dom_sf"/>
</dbReference>
<evidence type="ECO:0000256" key="3">
    <source>
        <dbReference type="ARBA" id="ARBA00022741"/>
    </source>
</evidence>
<comment type="similarity">
    <text evidence="2">Belongs to the ku70 family.</text>
</comment>
<dbReference type="SMART" id="SM00559">
    <property type="entry name" value="Ku78"/>
    <property type="match status" value="1"/>
</dbReference>
<dbReference type="GO" id="GO:0016787">
    <property type="term" value="F:hydrolase activity"/>
    <property type="evidence" value="ECO:0007669"/>
    <property type="project" value="UniProtKB-KW"/>
</dbReference>
<keyword evidence="7" id="KW-0067">ATP-binding</keyword>
<dbReference type="Proteomes" id="UP000001357">
    <property type="component" value="Unassembled WGS sequence"/>
</dbReference>
<evidence type="ECO:0000256" key="9">
    <source>
        <dbReference type="ARBA" id="ARBA00023172"/>
    </source>
</evidence>
<dbReference type="InterPro" id="IPR006164">
    <property type="entry name" value="DNA_bd_Ku70/Ku80"/>
</dbReference>
<reference evidence="14 15" key="1">
    <citation type="journal article" date="2008" name="Nature">
        <title>The genome of the choanoflagellate Monosiga brevicollis and the origin of metazoans.</title>
        <authorList>
            <consortium name="JGI Sequencing"/>
            <person name="King N."/>
            <person name="Westbrook M.J."/>
            <person name="Young S.L."/>
            <person name="Kuo A."/>
            <person name="Abedin M."/>
            <person name="Chapman J."/>
            <person name="Fairclough S."/>
            <person name="Hellsten U."/>
            <person name="Isogai Y."/>
            <person name="Letunic I."/>
            <person name="Marr M."/>
            <person name="Pincus D."/>
            <person name="Putnam N."/>
            <person name="Rokas A."/>
            <person name="Wright K.J."/>
            <person name="Zuzow R."/>
            <person name="Dirks W."/>
            <person name="Good M."/>
            <person name="Goodstein D."/>
            <person name="Lemons D."/>
            <person name="Li W."/>
            <person name="Lyons J.B."/>
            <person name="Morris A."/>
            <person name="Nichols S."/>
            <person name="Richter D.J."/>
            <person name="Salamov A."/>
            <person name="Bork P."/>
            <person name="Lim W.A."/>
            <person name="Manning G."/>
            <person name="Miller W.T."/>
            <person name="McGinnis W."/>
            <person name="Shapiro H."/>
            <person name="Tjian R."/>
            <person name="Grigoriev I.V."/>
            <person name="Rokhsar D."/>
        </authorList>
    </citation>
    <scope>NUCLEOTIDE SEQUENCE [LARGE SCALE GENOMIC DNA]</scope>
    <source>
        <strain evidence="15">MX1 / ATCC 50154</strain>
    </source>
</reference>
<feature type="compositionally biased region" description="Basic residues" evidence="12">
    <location>
        <begin position="616"/>
        <end position="630"/>
    </location>
</feature>
<dbReference type="GO" id="GO:0042162">
    <property type="term" value="F:telomeric DNA binding"/>
    <property type="evidence" value="ECO:0000318"/>
    <property type="project" value="GO_Central"/>
</dbReference>
<dbReference type="GO" id="GO:0006310">
    <property type="term" value="P:DNA recombination"/>
    <property type="evidence" value="ECO:0007669"/>
    <property type="project" value="UniProtKB-KW"/>
</dbReference>
<evidence type="ECO:0000256" key="12">
    <source>
        <dbReference type="SAM" id="MobiDB-lite"/>
    </source>
</evidence>
<keyword evidence="8" id="KW-0238">DNA-binding</keyword>
<dbReference type="GO" id="GO:0003684">
    <property type="term" value="F:damaged DNA binding"/>
    <property type="evidence" value="ECO:0007669"/>
    <property type="project" value="InterPro"/>
</dbReference>
<evidence type="ECO:0000259" key="13">
    <source>
        <dbReference type="PROSITE" id="PS50800"/>
    </source>
</evidence>
<protein>
    <recommendedName>
        <fullName evidence="13">SAP domain-containing protein</fullName>
    </recommendedName>
</protein>
<dbReference type="SUPFAM" id="SSF53300">
    <property type="entry name" value="vWA-like"/>
    <property type="match status" value="1"/>
</dbReference>
<dbReference type="SUPFAM" id="SSF100939">
    <property type="entry name" value="SPOC domain-like"/>
    <property type="match status" value="1"/>
</dbReference>
<dbReference type="InterPro" id="IPR036361">
    <property type="entry name" value="SAP_dom_sf"/>
</dbReference>
<evidence type="ECO:0000256" key="8">
    <source>
        <dbReference type="ARBA" id="ARBA00023125"/>
    </source>
</evidence>
<dbReference type="GO" id="GO:0043564">
    <property type="term" value="C:Ku70:Ku80 complex"/>
    <property type="evidence" value="ECO:0000318"/>
    <property type="project" value="GO_Central"/>
</dbReference>
<dbReference type="SMART" id="SM00513">
    <property type="entry name" value="SAP"/>
    <property type="match status" value="1"/>
</dbReference>
<dbReference type="eggNOG" id="KOG2327">
    <property type="taxonomic scope" value="Eukaryota"/>
</dbReference>
<keyword evidence="15" id="KW-1185">Reference proteome</keyword>
<dbReference type="Pfam" id="PF03730">
    <property type="entry name" value="Ku_C"/>
    <property type="match status" value="1"/>
</dbReference>
<dbReference type="Gene3D" id="2.40.290.10">
    <property type="match status" value="1"/>
</dbReference>
<dbReference type="FunFam" id="3.40.50.410:FF:000201">
    <property type="entry name" value="Predicted protein"/>
    <property type="match status" value="1"/>
</dbReference>
<keyword evidence="10" id="KW-0234">DNA repair</keyword>
<dbReference type="InterPro" id="IPR036465">
    <property type="entry name" value="vWFA_dom_sf"/>
</dbReference>
<dbReference type="Pfam" id="PF02037">
    <property type="entry name" value="SAP"/>
    <property type="match status" value="1"/>
</dbReference>
<dbReference type="GO" id="GO:0006303">
    <property type="term" value="P:double-strand break repair via nonhomologous end joining"/>
    <property type="evidence" value="ECO:0000318"/>
    <property type="project" value="GO_Central"/>
</dbReference>
<dbReference type="Pfam" id="PF03731">
    <property type="entry name" value="Ku_N"/>
    <property type="match status" value="1"/>
</dbReference>
<evidence type="ECO:0000256" key="10">
    <source>
        <dbReference type="ARBA" id="ARBA00023204"/>
    </source>
</evidence>
<feature type="region of interest" description="Disordered" evidence="12">
    <location>
        <begin position="1160"/>
        <end position="1183"/>
    </location>
</feature>
<evidence type="ECO:0000256" key="11">
    <source>
        <dbReference type="ARBA" id="ARBA00023242"/>
    </source>
</evidence>
<dbReference type="InterPro" id="IPR005160">
    <property type="entry name" value="Ku_C"/>
</dbReference>
<dbReference type="GeneID" id="5890942"/>
<keyword evidence="9" id="KW-0233">DNA recombination</keyword>
<dbReference type="CDD" id="cd00788">
    <property type="entry name" value="KU70"/>
    <property type="match status" value="1"/>
</dbReference>
<dbReference type="KEGG" id="mbr:MONBRDRAFT_32261"/>
<sequence length="1236" mass="136419">MSVFYSPTHLTGLSVMAQQEKAQRRRLAHTTCLTLSTAGQAKIVDERSNFGHNHKHNHVNGTLNIPLHHGQMHGHIAHNTGIQGKYDLMVGHSEHLHQPLRKAGSNTGNEPRPDAGKDARVHDLIFCPISHPPIHDPDFRLARVVERTIEHLRNLARTLAFHGTEAPLRTIQLRPAQATLEELQTVLSTQQPHPHVLRDVASVYAELLAFMMSGDLIGISRVLADAGSPLYRVNHSVHIQWMSVTLHALAGQPHLLRPVLTTMLAHTHSMTVDGTILGEHMHHLLEPLPPAELFKVAQDVYAGARVPILPHVMHVFMRAIVALGGESESELLTTLKANTHLQTRQCGLDVALMDCVAASASNWSTTRLCAFVQALLGNKRTDTSPLLYLSQATSGHRAVGFKAIIMAAVAVAQAEWSDPARTHQAVGQLISTVLDSGQPIVLGSDDVHLLCALAVYENDSRVDGDEWTVIFRRLFAHCQLRNLAGREVGMILATLRCLGLETEADRLDLETEADLLGLETKTDRLGLETEAHEHDVTGDTPITLEHLSVSINCHFDLQADGHAILTTPTSISPDVCASNARNYLDHHRWTQGIHAIAKSKVTASQELMHKPRNKHIGGVRRRRRRRRRRGVGSQHCKMSSSLSLSLWDFDQGNDDDFTAAEYGQAEDTEEVLARPNVEQHDGGRDCLIFLVDASQEMQQAFETIAASLDSDASSEAAPLMAIPEIEGVDSSNNTYCETCLRVIHAALRSKILISEADLVSVVLYGTVVQLYGNTFDLSDALWTCQNLFSRLKTRVATKRIMIFTNNDNPHAADDDLRDKAKVKAGDLRDNGVEIMLMDLSQNRDGFNKRLFWDEITSVERVAGDDDDGISRFLSFHDLLDRTTSRVQKKRARMTIPLQLAEGMAIGVKVYNLVSQATKGKYSYVYNDTQPVVTKTAYYCENTTNPLLPTDMKYGAKFGNEMAVFSKEEVTQIKSFGQPGLRLLGFKDQAALKPWHHVKKSCFLYPDDKAGGSRCLRLRKLAICLFVSRAGVPPNMVALLPQAEKVAEDSHEQVSPPGFHVIFLPYAEDLREVNVDFDLPHADADQIKAATGLVRSLTHKHFQWHGVRNPSLQVHFNALEALALSRSKVEESVNDLVPSIPEPAAQAAEQFTQAVFPYGAPSGSAKRSTASGGTGASKRTKADESEMTLDILKQKYEKDQLARLTVAELKVGCKLVGLKAAGRKADLISALQDYFGQ</sequence>
<dbReference type="NCBIfam" id="TIGR00578">
    <property type="entry name" value="ku70"/>
    <property type="match status" value="1"/>
</dbReference>
<organism evidence="14 15">
    <name type="scientific">Monosiga brevicollis</name>
    <name type="common">Choanoflagellate</name>
    <dbReference type="NCBI Taxonomy" id="81824"/>
    <lineage>
        <taxon>Eukaryota</taxon>
        <taxon>Choanoflagellata</taxon>
        <taxon>Craspedida</taxon>
        <taxon>Salpingoecidae</taxon>
        <taxon>Monosiga</taxon>
    </lineage>
</organism>
<proteinExistence type="inferred from homology"/>
<evidence type="ECO:0000256" key="1">
    <source>
        <dbReference type="ARBA" id="ARBA00004123"/>
    </source>
</evidence>
<keyword evidence="5" id="KW-0378">Hydrolase</keyword>
<keyword evidence="4" id="KW-0227">DNA damage</keyword>
<name>A9UYE6_MONBE</name>
<evidence type="ECO:0000256" key="7">
    <source>
        <dbReference type="ARBA" id="ARBA00022840"/>
    </source>
</evidence>
<dbReference type="GO" id="GO:0003678">
    <property type="term" value="F:DNA helicase activity"/>
    <property type="evidence" value="ECO:0007669"/>
    <property type="project" value="InterPro"/>
</dbReference>
<evidence type="ECO:0000313" key="14">
    <source>
        <dbReference type="EMBL" id="EDQ89450.1"/>
    </source>
</evidence>
<dbReference type="Gene3D" id="3.40.50.410">
    <property type="entry name" value="von Willebrand factor, type A domain"/>
    <property type="match status" value="2"/>
</dbReference>
<dbReference type="InterPro" id="IPR016194">
    <property type="entry name" value="SPOC-like_C_dom_sf"/>
</dbReference>
<feature type="region of interest" description="Disordered" evidence="12">
    <location>
        <begin position="616"/>
        <end position="635"/>
    </location>
</feature>
<dbReference type="EMBL" id="CH991550">
    <property type="protein sequence ID" value="EDQ89450.1"/>
    <property type="molecule type" value="Genomic_DNA"/>
</dbReference>